<accession>A0A1Y2SAS3</accession>
<evidence type="ECO:0000313" key="3">
    <source>
        <dbReference type="Proteomes" id="UP000194350"/>
    </source>
</evidence>
<evidence type="ECO:0000256" key="1">
    <source>
        <dbReference type="SAM" id="Phobius"/>
    </source>
</evidence>
<name>A0A1Y2SAS3_9GAMM</name>
<dbReference type="EMBL" id="MUBJ01000026">
    <property type="protein sequence ID" value="OTA14629.1"/>
    <property type="molecule type" value="Genomic_DNA"/>
</dbReference>
<dbReference type="Proteomes" id="UP000194350">
    <property type="component" value="Unassembled WGS sequence"/>
</dbReference>
<comment type="caution">
    <text evidence="2">The sequence shown here is derived from an EMBL/GenBank/DDBJ whole genome shotgun (WGS) entry which is preliminary data.</text>
</comment>
<feature type="transmembrane region" description="Helical" evidence="1">
    <location>
        <begin position="6"/>
        <end position="27"/>
    </location>
</feature>
<keyword evidence="1" id="KW-1133">Transmembrane helix</keyword>
<dbReference type="STRING" id="351656.Xvie_03566"/>
<keyword evidence="1" id="KW-0812">Transmembrane</keyword>
<keyword evidence="3" id="KW-1185">Reference proteome</keyword>
<dbReference type="RefSeq" id="WP_086110469.1">
    <property type="nucleotide sequence ID" value="NZ_CAWNGD010000069.1"/>
</dbReference>
<evidence type="ECO:0000313" key="2">
    <source>
        <dbReference type="EMBL" id="OTA14629.1"/>
    </source>
</evidence>
<dbReference type="OrthoDB" id="9931782at2"/>
<sequence>MSDSAWKLNIPVIISIVSVVVSGMAWWQVKEQTRMQELNYEKSTEPHITVVPTVDPENGYKGFYLFNGGLGTGYIESVKIKINNEIISDNSSGHGVFHTLAKRLRVLNTNSCFKYGMPRKGDPVILNYMSPLWAASGDKFDCAVEHFQLHNVLLDKNLDVDIMLIYKSIYGVTYQYSSKSNLKTRL</sequence>
<keyword evidence="1" id="KW-0472">Membrane</keyword>
<protein>
    <submittedName>
        <fullName evidence="2">Uncharacterized protein</fullName>
    </submittedName>
</protein>
<organism evidence="2 3">
    <name type="scientific">Xenorhabdus vietnamensis</name>
    <dbReference type="NCBI Taxonomy" id="351656"/>
    <lineage>
        <taxon>Bacteria</taxon>
        <taxon>Pseudomonadati</taxon>
        <taxon>Pseudomonadota</taxon>
        <taxon>Gammaproteobacteria</taxon>
        <taxon>Enterobacterales</taxon>
        <taxon>Morganellaceae</taxon>
        <taxon>Xenorhabdus</taxon>
    </lineage>
</organism>
<dbReference type="AlphaFoldDB" id="A0A1Y2SAS3"/>
<proteinExistence type="predicted"/>
<gene>
    <name evidence="2" type="ORF">Xvie_03566</name>
</gene>
<reference evidence="2 3" key="1">
    <citation type="submission" date="2016-10" db="EMBL/GenBank/DDBJ databases">
        <title>Systematic genetic and metabolomic analysis of Xenorhabdus and Photorhabdus spp., highlights the requirements for a dual symbiotic and pathogenic life style.</title>
        <authorList>
            <person name="Tobias N.J."/>
            <person name="Wolff H."/>
            <person name="Djahanschiri B."/>
            <person name="Pidot S.J."/>
            <person name="Stinear T.P."/>
            <person name="Ebersberger I."/>
            <person name="Bode H.B."/>
        </authorList>
    </citation>
    <scope>NUCLEOTIDE SEQUENCE [LARGE SCALE GENOMIC DNA]</scope>
    <source>
        <strain evidence="2 3">DSM 22392</strain>
    </source>
</reference>